<keyword evidence="4" id="KW-1185">Reference proteome</keyword>
<keyword evidence="1" id="KW-0812">Transmembrane</keyword>
<evidence type="ECO:0000256" key="1">
    <source>
        <dbReference type="SAM" id="Phobius"/>
    </source>
</evidence>
<keyword evidence="1" id="KW-1133">Transmembrane helix</keyword>
<dbReference type="Pfam" id="PF00934">
    <property type="entry name" value="PE"/>
    <property type="match status" value="1"/>
</dbReference>
<dbReference type="InterPro" id="IPR000084">
    <property type="entry name" value="PE-PGRS_N"/>
</dbReference>
<organism evidence="3 4">
    <name type="scientific">Mycobacterium parmense</name>
    <dbReference type="NCBI Taxonomy" id="185642"/>
    <lineage>
        <taxon>Bacteria</taxon>
        <taxon>Bacillati</taxon>
        <taxon>Actinomycetota</taxon>
        <taxon>Actinomycetes</taxon>
        <taxon>Mycobacteriales</taxon>
        <taxon>Mycobacteriaceae</taxon>
        <taxon>Mycobacterium</taxon>
        <taxon>Mycobacterium simiae complex</taxon>
    </lineage>
</organism>
<feature type="domain" description="PE" evidence="2">
    <location>
        <begin position="4"/>
        <end position="94"/>
    </location>
</feature>
<evidence type="ECO:0000313" key="4">
    <source>
        <dbReference type="Proteomes" id="UP000467105"/>
    </source>
</evidence>
<dbReference type="Proteomes" id="UP000467105">
    <property type="component" value="Chromosome"/>
</dbReference>
<sequence length="169" mass="17046">MSSVMAAPEVIAAAATDVAAVASTVNAAHLAAVAPTVALTPAAGDEVSGSVAQLFSQFGRSYQALAGEIAAFQEQFVHTLTTSAGSYASAEGTNVGSLVAGLHLPASLPASPPAAAFPTFNWVAALDAAVGNWDAIYPYLVFFGGALAFSIQAFIYSVNALLHLAVLFD</sequence>
<reference evidence="3 4" key="1">
    <citation type="journal article" date="2019" name="Emerg. Microbes Infect.">
        <title>Comprehensive subspecies identification of 175 nontuberculous mycobacteria species based on 7547 genomic profiles.</title>
        <authorList>
            <person name="Matsumoto Y."/>
            <person name="Kinjo T."/>
            <person name="Motooka D."/>
            <person name="Nabeya D."/>
            <person name="Jung N."/>
            <person name="Uechi K."/>
            <person name="Horii T."/>
            <person name="Iida T."/>
            <person name="Fujita J."/>
            <person name="Nakamura S."/>
        </authorList>
    </citation>
    <scope>NUCLEOTIDE SEQUENCE [LARGE SCALE GENOMIC DNA]</scope>
    <source>
        <strain evidence="3 4">JCM 14742</strain>
    </source>
</reference>
<protein>
    <recommendedName>
        <fullName evidence="2">PE domain-containing protein</fullName>
    </recommendedName>
</protein>
<keyword evidence="1" id="KW-0472">Membrane</keyword>
<name>A0A7I7YQU6_9MYCO</name>
<proteinExistence type="predicted"/>
<feature type="transmembrane region" description="Helical" evidence="1">
    <location>
        <begin position="136"/>
        <end position="168"/>
    </location>
</feature>
<dbReference type="Gene3D" id="1.10.287.850">
    <property type="entry name" value="HP0062-like domain"/>
    <property type="match status" value="1"/>
</dbReference>
<gene>
    <name evidence="3" type="ORF">MPRM_04020</name>
</gene>
<evidence type="ECO:0000259" key="2">
    <source>
        <dbReference type="Pfam" id="PF00934"/>
    </source>
</evidence>
<dbReference type="EMBL" id="AP022614">
    <property type="protein sequence ID" value="BBZ43121.1"/>
    <property type="molecule type" value="Genomic_DNA"/>
</dbReference>
<dbReference type="InterPro" id="IPR038332">
    <property type="entry name" value="PPE_sf"/>
</dbReference>
<dbReference type="OrthoDB" id="4752470at2"/>
<dbReference type="SUPFAM" id="SSF140459">
    <property type="entry name" value="PE/PPE dimer-like"/>
    <property type="match status" value="1"/>
</dbReference>
<accession>A0A7I7YQU6</accession>
<evidence type="ECO:0000313" key="3">
    <source>
        <dbReference type="EMBL" id="BBZ43121.1"/>
    </source>
</evidence>
<dbReference type="AlphaFoldDB" id="A0A7I7YQU6"/>